<name>A0A8X6ITU9_NEPPI</name>
<sequence length="128" mass="14183">MLFEIGNGFVTSVTQPDSGSIVLESNVLDEKPRTEFGRKAFNPRKFADKLHRCRGTRGNESAQLPSQGPMPDLPRRSRQINCGQLVPKSGKWGPLGTTKRLTRCLDIPIEPRSPKAQLECNQPPGSWA</sequence>
<dbReference type="AlphaFoldDB" id="A0A8X6ITU9"/>
<feature type="region of interest" description="Disordered" evidence="1">
    <location>
        <begin position="54"/>
        <end position="77"/>
    </location>
</feature>
<evidence type="ECO:0000313" key="3">
    <source>
        <dbReference type="Proteomes" id="UP000887013"/>
    </source>
</evidence>
<protein>
    <submittedName>
        <fullName evidence="2">Uncharacterized protein</fullName>
    </submittedName>
</protein>
<gene>
    <name evidence="2" type="ORF">NPIL_250031</name>
</gene>
<accession>A0A8X6ITU9</accession>
<dbReference type="EMBL" id="BMAW01093301">
    <property type="protein sequence ID" value="GFS59727.1"/>
    <property type="molecule type" value="Genomic_DNA"/>
</dbReference>
<dbReference type="Proteomes" id="UP000887013">
    <property type="component" value="Unassembled WGS sequence"/>
</dbReference>
<evidence type="ECO:0000256" key="1">
    <source>
        <dbReference type="SAM" id="MobiDB-lite"/>
    </source>
</evidence>
<organism evidence="2 3">
    <name type="scientific">Nephila pilipes</name>
    <name type="common">Giant wood spider</name>
    <name type="synonym">Nephila maculata</name>
    <dbReference type="NCBI Taxonomy" id="299642"/>
    <lineage>
        <taxon>Eukaryota</taxon>
        <taxon>Metazoa</taxon>
        <taxon>Ecdysozoa</taxon>
        <taxon>Arthropoda</taxon>
        <taxon>Chelicerata</taxon>
        <taxon>Arachnida</taxon>
        <taxon>Araneae</taxon>
        <taxon>Araneomorphae</taxon>
        <taxon>Entelegynae</taxon>
        <taxon>Araneoidea</taxon>
        <taxon>Nephilidae</taxon>
        <taxon>Nephila</taxon>
    </lineage>
</organism>
<keyword evidence="3" id="KW-1185">Reference proteome</keyword>
<reference evidence="2" key="1">
    <citation type="submission" date="2020-08" db="EMBL/GenBank/DDBJ databases">
        <title>Multicomponent nature underlies the extraordinary mechanical properties of spider dragline silk.</title>
        <authorList>
            <person name="Kono N."/>
            <person name="Nakamura H."/>
            <person name="Mori M."/>
            <person name="Yoshida Y."/>
            <person name="Ohtoshi R."/>
            <person name="Malay A.D."/>
            <person name="Moran D.A.P."/>
            <person name="Tomita M."/>
            <person name="Numata K."/>
            <person name="Arakawa K."/>
        </authorList>
    </citation>
    <scope>NUCLEOTIDE SEQUENCE</scope>
</reference>
<comment type="caution">
    <text evidence="2">The sequence shown here is derived from an EMBL/GenBank/DDBJ whole genome shotgun (WGS) entry which is preliminary data.</text>
</comment>
<evidence type="ECO:0000313" key="2">
    <source>
        <dbReference type="EMBL" id="GFS59727.1"/>
    </source>
</evidence>
<proteinExistence type="predicted"/>